<keyword evidence="3" id="KW-1185">Reference proteome</keyword>
<evidence type="ECO:0000313" key="3">
    <source>
        <dbReference type="Proteomes" id="UP000276568"/>
    </source>
</evidence>
<feature type="chain" id="PRO_5038556095" description="DUF3221 domain-containing protein" evidence="1">
    <location>
        <begin position="22"/>
        <end position="114"/>
    </location>
</feature>
<dbReference type="PROSITE" id="PS51257">
    <property type="entry name" value="PROKAR_LIPOPROTEIN"/>
    <property type="match status" value="1"/>
</dbReference>
<keyword evidence="1" id="KW-0732">Signal</keyword>
<proteinExistence type="predicted"/>
<dbReference type="AlphaFoldDB" id="A0A3N0I0V3"/>
<evidence type="ECO:0000256" key="1">
    <source>
        <dbReference type="SAM" id="SignalP"/>
    </source>
</evidence>
<evidence type="ECO:0008006" key="4">
    <source>
        <dbReference type="Google" id="ProtNLM"/>
    </source>
</evidence>
<name>A0A3N0I0V3_9FIRM</name>
<organism evidence="2 3">
    <name type="scientific">Absicoccus porci</name>
    <dbReference type="NCBI Taxonomy" id="2486576"/>
    <lineage>
        <taxon>Bacteria</taxon>
        <taxon>Bacillati</taxon>
        <taxon>Bacillota</taxon>
        <taxon>Erysipelotrichia</taxon>
        <taxon>Erysipelotrichales</taxon>
        <taxon>Erysipelotrichaceae</taxon>
        <taxon>Absicoccus</taxon>
    </lineage>
</organism>
<gene>
    <name evidence="2" type="ORF">EDX97_07540</name>
</gene>
<reference evidence="2 3" key="1">
    <citation type="submission" date="2018-11" db="EMBL/GenBank/DDBJ databases">
        <title>Clostridium sp. nov., a member of the family Erysipelotrichaceae isolated from pig faeces.</title>
        <authorList>
            <person name="Chang Y.-H."/>
        </authorList>
    </citation>
    <scope>NUCLEOTIDE SEQUENCE [LARGE SCALE GENOMIC DNA]</scope>
    <source>
        <strain evidence="2 3">YH-panp20</strain>
    </source>
</reference>
<protein>
    <recommendedName>
        <fullName evidence="4">DUF3221 domain-containing protein</fullName>
    </recommendedName>
</protein>
<evidence type="ECO:0000313" key="2">
    <source>
        <dbReference type="EMBL" id="RNM30624.1"/>
    </source>
</evidence>
<dbReference type="RefSeq" id="WP_128520532.1">
    <property type="nucleotide sequence ID" value="NZ_CAUWBR010000021.1"/>
</dbReference>
<dbReference type="EMBL" id="RJQC01000002">
    <property type="protein sequence ID" value="RNM30624.1"/>
    <property type="molecule type" value="Genomic_DNA"/>
</dbReference>
<feature type="signal peptide" evidence="1">
    <location>
        <begin position="1"/>
        <end position="21"/>
    </location>
</feature>
<accession>A0A3N0I0V3</accession>
<sequence>MWKRILLLIFFLVGCTYSQDAKPIYLKDYVQVEYQGNQIEDIKVKKNIKKKFDQTNEVEMQFVKSIHLTTKTKQVKEGQHITIHVSYDPELYEQINYHLYPENNKTMDYVVHFR</sequence>
<dbReference type="Proteomes" id="UP000276568">
    <property type="component" value="Unassembled WGS sequence"/>
</dbReference>
<comment type="caution">
    <text evidence="2">The sequence shown here is derived from an EMBL/GenBank/DDBJ whole genome shotgun (WGS) entry which is preliminary data.</text>
</comment>